<dbReference type="RefSeq" id="WP_015930410.1">
    <property type="nucleotide sequence ID" value="NC_011894.1"/>
</dbReference>
<dbReference type="EMBL" id="CP001349">
    <property type="protein sequence ID" value="ACL58756.1"/>
    <property type="molecule type" value="Genomic_DNA"/>
</dbReference>
<dbReference type="HOGENOM" id="CLU_2917359_0_0_5"/>
<evidence type="ECO:0000313" key="1">
    <source>
        <dbReference type="EMBL" id="ACL58756.1"/>
    </source>
</evidence>
<keyword evidence="2" id="KW-1185">Reference proteome</keyword>
<protein>
    <submittedName>
        <fullName evidence="1">Uncharacterized protein</fullName>
    </submittedName>
</protein>
<sequence>MGRFKDLGYLVPAVPVRVDTAAADEPDVLAERVLQSFNGASSKYDSLGPLAIGLLTRAPFD</sequence>
<gene>
    <name evidence="1" type="ordered locus">Mnod_3856</name>
</gene>
<dbReference type="Proteomes" id="UP000008207">
    <property type="component" value="Chromosome"/>
</dbReference>
<reference evidence="1 2" key="1">
    <citation type="submission" date="2009-01" db="EMBL/GenBank/DDBJ databases">
        <title>Complete sequence of chromosome of Methylobacterium nodulans ORS 2060.</title>
        <authorList>
            <consortium name="US DOE Joint Genome Institute"/>
            <person name="Lucas S."/>
            <person name="Copeland A."/>
            <person name="Lapidus A."/>
            <person name="Glavina del Rio T."/>
            <person name="Dalin E."/>
            <person name="Tice H."/>
            <person name="Bruce D."/>
            <person name="Goodwin L."/>
            <person name="Pitluck S."/>
            <person name="Sims D."/>
            <person name="Brettin T."/>
            <person name="Detter J.C."/>
            <person name="Han C."/>
            <person name="Larimer F."/>
            <person name="Land M."/>
            <person name="Hauser L."/>
            <person name="Kyrpides N."/>
            <person name="Ivanova N."/>
            <person name="Marx C.J."/>
            <person name="Richardson P."/>
        </authorList>
    </citation>
    <scope>NUCLEOTIDE SEQUENCE [LARGE SCALE GENOMIC DNA]</scope>
    <source>
        <strain evidence="2">LMG 21967 / CNCM I-2342 / ORS 2060</strain>
    </source>
</reference>
<accession>B8ISB6</accession>
<name>B8ISB6_METNO</name>
<evidence type="ECO:0000313" key="2">
    <source>
        <dbReference type="Proteomes" id="UP000008207"/>
    </source>
</evidence>
<dbReference type="AlphaFoldDB" id="B8ISB6"/>
<organism evidence="1 2">
    <name type="scientific">Methylobacterium nodulans (strain LMG 21967 / CNCM I-2342 / ORS 2060)</name>
    <dbReference type="NCBI Taxonomy" id="460265"/>
    <lineage>
        <taxon>Bacteria</taxon>
        <taxon>Pseudomonadati</taxon>
        <taxon>Pseudomonadota</taxon>
        <taxon>Alphaproteobacteria</taxon>
        <taxon>Hyphomicrobiales</taxon>
        <taxon>Methylobacteriaceae</taxon>
        <taxon>Methylobacterium</taxon>
    </lineage>
</organism>
<proteinExistence type="predicted"/>
<dbReference type="KEGG" id="mno:Mnod_3856"/>